<dbReference type="RefSeq" id="WP_089669770.1">
    <property type="nucleotide sequence ID" value="NZ_FOJA01000001.1"/>
</dbReference>
<keyword evidence="1" id="KW-1133">Transmembrane helix</keyword>
<gene>
    <name evidence="2" type="ORF">SAMN04487945_2523</name>
</gene>
<dbReference type="EMBL" id="FOJA01000001">
    <property type="protein sequence ID" value="SEW25324.1"/>
    <property type="molecule type" value="Genomic_DNA"/>
</dbReference>
<evidence type="ECO:0000256" key="1">
    <source>
        <dbReference type="SAM" id="Phobius"/>
    </source>
</evidence>
<keyword evidence="1" id="KW-0812">Transmembrane</keyword>
<proteinExistence type="predicted"/>
<feature type="transmembrane region" description="Helical" evidence="1">
    <location>
        <begin position="91"/>
        <end position="118"/>
    </location>
</feature>
<feature type="transmembrane region" description="Helical" evidence="1">
    <location>
        <begin position="6"/>
        <end position="26"/>
    </location>
</feature>
<sequence>MLSPAPAVPGLFVVGVAAAVVATLVMDAAMARLPEGETSPFVAAGVLTERPPGEAPGRLASVVHYAAGLLTGPLFAWLFLAPAAVLDGVAVTAVAAAVVLYVLMVGFFAVVVLPRSLVDERRVPAIRRDWAAVAAVYVAVLVPVVAGAATVL</sequence>
<keyword evidence="3" id="KW-1185">Reference proteome</keyword>
<accession>A0A1I0QES5</accession>
<dbReference type="AlphaFoldDB" id="A0A1I0QES5"/>
<reference evidence="2 3" key="1">
    <citation type="submission" date="2016-10" db="EMBL/GenBank/DDBJ databases">
        <authorList>
            <person name="de Groot N.N."/>
        </authorList>
    </citation>
    <scope>NUCLEOTIDE SEQUENCE [LARGE SCALE GENOMIC DNA]</scope>
    <source>
        <strain evidence="2 3">CGMCC 1.5337</strain>
    </source>
</reference>
<organism evidence="2 3">
    <name type="scientific">Halobacterium jilantaiense</name>
    <dbReference type="NCBI Taxonomy" id="355548"/>
    <lineage>
        <taxon>Archaea</taxon>
        <taxon>Methanobacteriati</taxon>
        <taxon>Methanobacteriota</taxon>
        <taxon>Stenosarchaea group</taxon>
        <taxon>Halobacteria</taxon>
        <taxon>Halobacteriales</taxon>
        <taxon>Halobacteriaceae</taxon>
        <taxon>Halobacterium</taxon>
    </lineage>
</organism>
<evidence type="ECO:0000313" key="2">
    <source>
        <dbReference type="EMBL" id="SEW25324.1"/>
    </source>
</evidence>
<protein>
    <submittedName>
        <fullName evidence="2">Uncharacterized protein</fullName>
    </submittedName>
</protein>
<evidence type="ECO:0000313" key="3">
    <source>
        <dbReference type="Proteomes" id="UP000198518"/>
    </source>
</evidence>
<dbReference type="Proteomes" id="UP000198518">
    <property type="component" value="Unassembled WGS sequence"/>
</dbReference>
<feature type="transmembrane region" description="Helical" evidence="1">
    <location>
        <begin position="130"/>
        <end position="151"/>
    </location>
</feature>
<feature type="transmembrane region" description="Helical" evidence="1">
    <location>
        <begin position="62"/>
        <end position="85"/>
    </location>
</feature>
<dbReference type="OrthoDB" id="271634at2157"/>
<keyword evidence="1" id="KW-0472">Membrane</keyword>
<name>A0A1I0QES5_9EURY</name>